<dbReference type="STRING" id="1220924.W2RRR1"/>
<evidence type="ECO:0000313" key="12">
    <source>
        <dbReference type="Proteomes" id="UP000030752"/>
    </source>
</evidence>
<evidence type="ECO:0000256" key="8">
    <source>
        <dbReference type="PROSITE-ProRule" id="PRU00042"/>
    </source>
</evidence>
<dbReference type="GO" id="GO:0008270">
    <property type="term" value="F:zinc ion binding"/>
    <property type="evidence" value="ECO:0007669"/>
    <property type="project" value="UniProtKB-KW"/>
</dbReference>
<dbReference type="PANTHER" id="PTHR46179">
    <property type="entry name" value="ZINC FINGER PROTEIN"/>
    <property type="match status" value="1"/>
</dbReference>
<dbReference type="InterPro" id="IPR051061">
    <property type="entry name" value="Zinc_finger_trans_reg"/>
</dbReference>
<dbReference type="InterPro" id="IPR013087">
    <property type="entry name" value="Znf_C2H2_type"/>
</dbReference>
<feature type="region of interest" description="Disordered" evidence="9">
    <location>
        <begin position="233"/>
        <end position="298"/>
    </location>
</feature>
<evidence type="ECO:0000256" key="7">
    <source>
        <dbReference type="ARBA" id="ARBA00023242"/>
    </source>
</evidence>
<organism evidence="11 12">
    <name type="scientific">Cyphellophora europaea (strain CBS 101466)</name>
    <name type="common">Phialophora europaea</name>
    <dbReference type="NCBI Taxonomy" id="1220924"/>
    <lineage>
        <taxon>Eukaryota</taxon>
        <taxon>Fungi</taxon>
        <taxon>Dikarya</taxon>
        <taxon>Ascomycota</taxon>
        <taxon>Pezizomycotina</taxon>
        <taxon>Eurotiomycetes</taxon>
        <taxon>Chaetothyriomycetidae</taxon>
        <taxon>Chaetothyriales</taxon>
        <taxon>Cyphellophoraceae</taxon>
        <taxon>Cyphellophora</taxon>
    </lineage>
</organism>
<dbReference type="Gene3D" id="3.30.160.60">
    <property type="entry name" value="Classic Zinc Finger"/>
    <property type="match status" value="1"/>
</dbReference>
<feature type="domain" description="C2H2-type" evidence="10">
    <location>
        <begin position="52"/>
        <end position="79"/>
    </location>
</feature>
<dbReference type="InParanoid" id="W2RRR1"/>
<sequence>MSSDDLALASPPLDHDRRESLKRPRSDSSDDEPSPEPIGYAQSGVRYGKDSLVCDQCGVAFRKHSDLKKHNARHARQYRCVEENCPRSSIGFATINDLYRHEKSVHGKHVGKSRMYKCFAAGCAKASKLWPRLDNFKQHLIRMHPNEDIDALVKRSEQWHEDEEGSQDAMQLDNTQDSVISSLQNVKRLRSPPRLSGPSHSESDRLLSGPRWDVTPPTTAITTERRQDLQQILANKPPQTNGTSGPTRQPGDPYRQIQPTGPDANRHSQPMGNHQSQQQHPHRDSQMTDPPPLEPDENKTISRAAEVVDATLTPPIRATASHVQQRITAFSVERLCGRGQRLTFYGTSWSASTTFRR</sequence>
<feature type="compositionally biased region" description="Polar residues" evidence="9">
    <location>
        <begin position="233"/>
        <end position="247"/>
    </location>
</feature>
<feature type="compositionally biased region" description="Polar residues" evidence="9">
    <location>
        <begin position="267"/>
        <end position="279"/>
    </location>
</feature>
<reference evidence="11 12" key="1">
    <citation type="submission" date="2013-03" db="EMBL/GenBank/DDBJ databases">
        <title>The Genome Sequence of Phialophora europaea CBS 101466.</title>
        <authorList>
            <consortium name="The Broad Institute Genomics Platform"/>
            <person name="Cuomo C."/>
            <person name="de Hoog S."/>
            <person name="Gorbushina A."/>
            <person name="Walker B."/>
            <person name="Young S.K."/>
            <person name="Zeng Q."/>
            <person name="Gargeya S."/>
            <person name="Fitzgerald M."/>
            <person name="Haas B."/>
            <person name="Abouelleil A."/>
            <person name="Allen A.W."/>
            <person name="Alvarado L."/>
            <person name="Arachchi H.M."/>
            <person name="Berlin A.M."/>
            <person name="Chapman S.B."/>
            <person name="Gainer-Dewar J."/>
            <person name="Goldberg J."/>
            <person name="Griggs A."/>
            <person name="Gujja S."/>
            <person name="Hansen M."/>
            <person name="Howarth C."/>
            <person name="Imamovic A."/>
            <person name="Ireland A."/>
            <person name="Larimer J."/>
            <person name="McCowan C."/>
            <person name="Murphy C."/>
            <person name="Pearson M."/>
            <person name="Poon T.W."/>
            <person name="Priest M."/>
            <person name="Roberts A."/>
            <person name="Saif S."/>
            <person name="Shea T."/>
            <person name="Sisk P."/>
            <person name="Sykes S."/>
            <person name="Wortman J."/>
            <person name="Nusbaum C."/>
            <person name="Birren B."/>
        </authorList>
    </citation>
    <scope>NUCLEOTIDE SEQUENCE [LARGE SCALE GENOMIC DNA]</scope>
    <source>
        <strain evidence="11 12">CBS 101466</strain>
    </source>
</reference>
<evidence type="ECO:0000256" key="9">
    <source>
        <dbReference type="SAM" id="MobiDB-lite"/>
    </source>
</evidence>
<dbReference type="GeneID" id="19973782"/>
<dbReference type="PROSITE" id="PS00028">
    <property type="entry name" value="ZINC_FINGER_C2H2_1"/>
    <property type="match status" value="1"/>
</dbReference>
<evidence type="ECO:0000256" key="3">
    <source>
        <dbReference type="ARBA" id="ARBA00022771"/>
    </source>
</evidence>
<keyword evidence="5" id="KW-0805">Transcription regulation</keyword>
<dbReference type="OrthoDB" id="6077919at2759"/>
<keyword evidence="3 8" id="KW-0863">Zinc-finger</keyword>
<gene>
    <name evidence="11" type="ORF">HMPREF1541_06443</name>
</gene>
<dbReference type="PANTHER" id="PTHR46179:SF13">
    <property type="entry name" value="C2H2-TYPE DOMAIN-CONTAINING PROTEIN"/>
    <property type="match status" value="1"/>
</dbReference>
<keyword evidence="4" id="KW-0862">Zinc</keyword>
<keyword evidence="2" id="KW-0479">Metal-binding</keyword>
<evidence type="ECO:0000313" key="11">
    <source>
        <dbReference type="EMBL" id="ETN38408.1"/>
    </source>
</evidence>
<keyword evidence="6" id="KW-0804">Transcription</keyword>
<feature type="compositionally biased region" description="Basic and acidic residues" evidence="9">
    <location>
        <begin position="13"/>
        <end position="28"/>
    </location>
</feature>
<evidence type="ECO:0000256" key="6">
    <source>
        <dbReference type="ARBA" id="ARBA00023163"/>
    </source>
</evidence>
<dbReference type="HOGENOM" id="CLU_776166_0_0_1"/>
<comment type="subcellular location">
    <subcellularLocation>
        <location evidence="1">Nucleus</location>
    </subcellularLocation>
</comment>
<dbReference type="Proteomes" id="UP000030752">
    <property type="component" value="Unassembled WGS sequence"/>
</dbReference>
<dbReference type="GO" id="GO:0006357">
    <property type="term" value="P:regulation of transcription by RNA polymerase II"/>
    <property type="evidence" value="ECO:0007669"/>
    <property type="project" value="TreeGrafter"/>
</dbReference>
<dbReference type="PROSITE" id="PS50157">
    <property type="entry name" value="ZINC_FINGER_C2H2_2"/>
    <property type="match status" value="1"/>
</dbReference>
<dbReference type="eggNOG" id="ENOG502S2SN">
    <property type="taxonomic scope" value="Eukaryota"/>
</dbReference>
<accession>W2RRR1</accession>
<keyword evidence="7" id="KW-0539">Nucleus</keyword>
<dbReference type="EMBL" id="KB822722">
    <property type="protein sequence ID" value="ETN38408.1"/>
    <property type="molecule type" value="Genomic_DNA"/>
</dbReference>
<proteinExistence type="predicted"/>
<name>W2RRR1_CYPE1</name>
<protein>
    <recommendedName>
        <fullName evidence="10">C2H2-type domain-containing protein</fullName>
    </recommendedName>
</protein>
<dbReference type="GO" id="GO:0005634">
    <property type="term" value="C:nucleus"/>
    <property type="evidence" value="ECO:0007669"/>
    <property type="project" value="UniProtKB-SubCell"/>
</dbReference>
<evidence type="ECO:0000256" key="4">
    <source>
        <dbReference type="ARBA" id="ARBA00022833"/>
    </source>
</evidence>
<feature type="region of interest" description="Disordered" evidence="9">
    <location>
        <begin position="1"/>
        <end position="43"/>
    </location>
</feature>
<evidence type="ECO:0000256" key="2">
    <source>
        <dbReference type="ARBA" id="ARBA00022723"/>
    </source>
</evidence>
<feature type="region of interest" description="Disordered" evidence="9">
    <location>
        <begin position="184"/>
        <end position="217"/>
    </location>
</feature>
<dbReference type="SMART" id="SM00355">
    <property type="entry name" value="ZnF_C2H2"/>
    <property type="match status" value="3"/>
</dbReference>
<dbReference type="InterPro" id="IPR036236">
    <property type="entry name" value="Znf_C2H2_sf"/>
</dbReference>
<dbReference type="VEuPathDB" id="FungiDB:HMPREF1541_06443"/>
<dbReference type="SUPFAM" id="SSF57667">
    <property type="entry name" value="beta-beta-alpha zinc fingers"/>
    <property type="match status" value="1"/>
</dbReference>
<evidence type="ECO:0000259" key="10">
    <source>
        <dbReference type="PROSITE" id="PS50157"/>
    </source>
</evidence>
<evidence type="ECO:0000256" key="1">
    <source>
        <dbReference type="ARBA" id="ARBA00004123"/>
    </source>
</evidence>
<dbReference type="AlphaFoldDB" id="W2RRR1"/>
<evidence type="ECO:0000256" key="5">
    <source>
        <dbReference type="ARBA" id="ARBA00023015"/>
    </source>
</evidence>
<keyword evidence="12" id="KW-1185">Reference proteome</keyword>
<dbReference type="RefSeq" id="XP_008718997.1">
    <property type="nucleotide sequence ID" value="XM_008720775.1"/>
</dbReference>